<accession>A0ABP8KFE3</accession>
<comment type="caution">
    <text evidence="1">The sequence shown here is derived from an EMBL/GenBank/DDBJ whole genome shotgun (WGS) entry which is preliminary data.</text>
</comment>
<evidence type="ECO:0008006" key="3">
    <source>
        <dbReference type="Google" id="ProtNLM"/>
    </source>
</evidence>
<dbReference type="InterPro" id="IPR023393">
    <property type="entry name" value="START-like_dom_sf"/>
</dbReference>
<dbReference type="Gene3D" id="3.30.530.20">
    <property type="match status" value="1"/>
</dbReference>
<dbReference type="RefSeq" id="WP_345205121.1">
    <property type="nucleotide sequence ID" value="NZ_BAABGM010000012.1"/>
</dbReference>
<evidence type="ECO:0000313" key="2">
    <source>
        <dbReference type="Proteomes" id="UP001500945"/>
    </source>
</evidence>
<dbReference type="InterPro" id="IPR019587">
    <property type="entry name" value="Polyketide_cyclase/dehydratase"/>
</dbReference>
<dbReference type="Proteomes" id="UP001500945">
    <property type="component" value="Unassembled WGS sequence"/>
</dbReference>
<dbReference type="EMBL" id="BAABGM010000012">
    <property type="protein sequence ID" value="GAA4405522.1"/>
    <property type="molecule type" value="Genomic_DNA"/>
</dbReference>
<reference evidence="2" key="1">
    <citation type="journal article" date="2019" name="Int. J. Syst. Evol. Microbiol.">
        <title>The Global Catalogue of Microorganisms (GCM) 10K type strain sequencing project: providing services to taxonomists for standard genome sequencing and annotation.</title>
        <authorList>
            <consortium name="The Broad Institute Genomics Platform"/>
            <consortium name="The Broad Institute Genome Sequencing Center for Infectious Disease"/>
            <person name="Wu L."/>
            <person name="Ma J."/>
        </authorList>
    </citation>
    <scope>NUCLEOTIDE SEQUENCE [LARGE SCALE GENOMIC DNA]</scope>
    <source>
        <strain evidence="2">JCM 17809</strain>
    </source>
</reference>
<proteinExistence type="predicted"/>
<evidence type="ECO:0000313" key="1">
    <source>
        <dbReference type="EMBL" id="GAA4405522.1"/>
    </source>
</evidence>
<organism evidence="1 2">
    <name type="scientific">Fodinibacter luteus</name>
    <dbReference type="NCBI Taxonomy" id="552064"/>
    <lineage>
        <taxon>Bacteria</taxon>
        <taxon>Bacillati</taxon>
        <taxon>Actinomycetota</taxon>
        <taxon>Actinomycetes</taxon>
        <taxon>Micrococcales</taxon>
        <taxon>Intrasporangiaceae</taxon>
        <taxon>Fodinibacter (ex Wang et al. 2009)</taxon>
    </lineage>
</organism>
<keyword evidence="2" id="KW-1185">Reference proteome</keyword>
<sequence length="143" mass="15990">MTSTPNQRSIHIDAPVEKVFDHIKDPSNFVAADPEPVHLSNVSLTPEGVGSTWETSWRAFGLPLHAVVTRAEFVPNRRIVDRASTGVTWTYRTEPDPTGTTLYLAFAITTKLPLGNRILNRAFRSQGRQLEKMLTTYQEAIQA</sequence>
<gene>
    <name evidence="1" type="ORF">GCM10023168_19300</name>
</gene>
<protein>
    <recommendedName>
        <fullName evidence="3">SRPBCC family protein</fullName>
    </recommendedName>
</protein>
<dbReference type="Pfam" id="PF10604">
    <property type="entry name" value="Polyketide_cyc2"/>
    <property type="match status" value="1"/>
</dbReference>
<name>A0ABP8KFE3_9MICO</name>
<dbReference type="SUPFAM" id="SSF55961">
    <property type="entry name" value="Bet v1-like"/>
    <property type="match status" value="1"/>
</dbReference>